<dbReference type="Proteomes" id="UP000216991">
    <property type="component" value="Unassembled WGS sequence"/>
</dbReference>
<dbReference type="AlphaFoldDB" id="A0A255YC41"/>
<sequence>MVIERLGMVMLVVAAVVAAEPRLTLAFEDAGDPRPQRFALTGEIMGKALGLVISWSGGARQLLN</sequence>
<protein>
    <submittedName>
        <fullName evidence="1">Uncharacterized protein</fullName>
    </submittedName>
</protein>
<comment type="caution">
    <text evidence="1">The sequence shown here is derived from an EMBL/GenBank/DDBJ whole genome shotgun (WGS) entry which is preliminary data.</text>
</comment>
<name>A0A255YC41_9SPHN</name>
<gene>
    <name evidence="1" type="ORF">CHU93_11750</name>
</gene>
<evidence type="ECO:0000313" key="2">
    <source>
        <dbReference type="Proteomes" id="UP000216991"/>
    </source>
</evidence>
<accession>A0A255YC41</accession>
<dbReference type="EMBL" id="NOXT01000116">
    <property type="protein sequence ID" value="OYQ26782.1"/>
    <property type="molecule type" value="Genomic_DNA"/>
</dbReference>
<keyword evidence="2" id="KW-1185">Reference proteome</keyword>
<reference evidence="1 2" key="1">
    <citation type="submission" date="2017-07" db="EMBL/GenBank/DDBJ databases">
        <title>Sandarakinorhabdus cyanobacteriorum sp. nov., a novel bacterium isolated from cyanobacterial aggregates in a eutrophic lake.</title>
        <authorList>
            <person name="Cai H."/>
        </authorList>
    </citation>
    <scope>NUCLEOTIDE SEQUENCE [LARGE SCALE GENOMIC DNA]</scope>
    <source>
        <strain evidence="1 2">TH057</strain>
    </source>
</reference>
<proteinExistence type="predicted"/>
<organism evidence="1 2">
    <name type="scientific">Sandarakinorhabdus cyanobacteriorum</name>
    <dbReference type="NCBI Taxonomy" id="1981098"/>
    <lineage>
        <taxon>Bacteria</taxon>
        <taxon>Pseudomonadati</taxon>
        <taxon>Pseudomonadota</taxon>
        <taxon>Alphaproteobacteria</taxon>
        <taxon>Sphingomonadales</taxon>
        <taxon>Sphingosinicellaceae</taxon>
        <taxon>Sandarakinorhabdus</taxon>
    </lineage>
</organism>
<evidence type="ECO:0000313" key="1">
    <source>
        <dbReference type="EMBL" id="OYQ26782.1"/>
    </source>
</evidence>